<dbReference type="Pfam" id="PF23320">
    <property type="entry name" value="Zn_SUZ12"/>
    <property type="match status" value="1"/>
</dbReference>
<comment type="similarity">
    <text evidence="1">Belongs to the VEFS (VRN2-EMF2-FIS2-SU(Z)12) family.</text>
</comment>
<keyword evidence="6" id="KW-0804">Transcription</keyword>
<reference evidence="11" key="1">
    <citation type="submission" date="2024-07" db="EMBL/GenBank/DDBJ databases">
        <title>Two chromosome-level genome assemblies of Korean endemic species Abeliophyllum distichum and Forsythia ovata (Oleaceae).</title>
        <authorList>
            <person name="Jang H."/>
        </authorList>
    </citation>
    <scope>NUCLEOTIDE SEQUENCE [LARGE SCALE GENOMIC DNA]</scope>
</reference>
<evidence type="ECO:0000256" key="2">
    <source>
        <dbReference type="ARBA" id="ARBA00022723"/>
    </source>
</evidence>
<proteinExistence type="inferred from homology"/>
<evidence type="ECO:0000259" key="7">
    <source>
        <dbReference type="Pfam" id="PF09733"/>
    </source>
</evidence>
<feature type="domain" description="Polycomb protein VEFS-Box" evidence="7">
    <location>
        <begin position="624"/>
        <end position="743"/>
    </location>
</feature>
<dbReference type="InterPro" id="IPR056068">
    <property type="entry name" value="EMF2-like_DUF7651"/>
</dbReference>
<evidence type="ECO:0000256" key="4">
    <source>
        <dbReference type="ARBA" id="ARBA00022833"/>
    </source>
</evidence>
<dbReference type="EMBL" id="JBFOLJ010000001">
    <property type="protein sequence ID" value="KAL2555951.1"/>
    <property type="molecule type" value="Genomic_DNA"/>
</dbReference>
<dbReference type="GO" id="GO:0005634">
    <property type="term" value="C:nucleus"/>
    <property type="evidence" value="ECO:0007669"/>
    <property type="project" value="UniProtKB-ARBA"/>
</dbReference>
<dbReference type="Pfam" id="PF09733">
    <property type="entry name" value="VEFS-Box"/>
    <property type="match status" value="1"/>
</dbReference>
<evidence type="ECO:0000256" key="6">
    <source>
        <dbReference type="ARBA" id="ARBA00023163"/>
    </source>
</evidence>
<keyword evidence="11" id="KW-1185">Reference proteome</keyword>
<sequence length="759" mass="85850">MQNDSWLVLNRYAVLWNSNSAYFANFRCNNGGNSSYEKSSSQCGVNSFNNVVCQLCGELRHTALKCFKRFDLVFHGNQSPPQQAGNFSQYGSNRVITEKDFYATPAIGLNFTGKTALMGIIGESMVAAPVEALSSPSGRRRSNPRIWKSVCNCYYSRSMCPQDRHAHLSAEEQVAAESLSIYCKPVELYNILQHRAVNNPSFLQRCLQYKIQAKHIKRIQMSISLPSSVNDGSQSQSLFPLCVLLSRSVNSPAVVENSEVYCFRRACILATCTRVEGKYQAQVKFVLPEINKLSAELKTGSLFILFVSCAQLFKDHMGMSSFPENIGGQCFMGKIPLELLHKSWKKSQNLSMGDRAEMLSTVDLHSCVMETSCLGEDRCVSFQIPHNNRALALLQQLQVSIAAQELGAKWRSPYDSLAHSDIPDSLLPHIIRLRAGNVIFNYRYYNNKLQKTEVTEDFACPFCLVKCASFNGLRCHLPSSHDLFNFEFWVTKEVQAVNVSVKTDIRGSEIVADGVHPERHTFFFCSKALRRRKLTSLAQSSKNVHPLVLDSELPISINYLPDKINASAERDASSPRFQSVRAPLYGDPESFQSLPDLNLTPPALPQFVKTKKLSVARSYPKNRKLLQKRRFFHSQGAQPMTMEQVLSDHDSEDEVDDDIADIEDRRMIEDFVDVTEDEKQMMHLWNSFVRKQRVLADGHIPWACEAFSKLHGPDLVQAPALLWRWRLFMIKLWNHGLLDAGTMNNCNVILEQFQKPGHG</sequence>
<keyword evidence="2" id="KW-0479">Metal-binding</keyword>
<organism evidence="10 11">
    <name type="scientific">Forsythia ovata</name>
    <dbReference type="NCBI Taxonomy" id="205694"/>
    <lineage>
        <taxon>Eukaryota</taxon>
        <taxon>Viridiplantae</taxon>
        <taxon>Streptophyta</taxon>
        <taxon>Embryophyta</taxon>
        <taxon>Tracheophyta</taxon>
        <taxon>Spermatophyta</taxon>
        <taxon>Magnoliopsida</taxon>
        <taxon>eudicotyledons</taxon>
        <taxon>Gunneridae</taxon>
        <taxon>Pentapetalae</taxon>
        <taxon>asterids</taxon>
        <taxon>lamiids</taxon>
        <taxon>Lamiales</taxon>
        <taxon>Oleaceae</taxon>
        <taxon>Forsythieae</taxon>
        <taxon>Forsythia</taxon>
    </lineage>
</organism>
<evidence type="ECO:0000256" key="1">
    <source>
        <dbReference type="ARBA" id="ARBA00007416"/>
    </source>
</evidence>
<dbReference type="CDD" id="cd21749">
    <property type="entry name" value="ZnB-Zn_EMF2-like"/>
    <property type="match status" value="1"/>
</dbReference>
<dbReference type="GO" id="GO:0008270">
    <property type="term" value="F:zinc ion binding"/>
    <property type="evidence" value="ECO:0007669"/>
    <property type="project" value="UniProtKB-KW"/>
</dbReference>
<dbReference type="AlphaFoldDB" id="A0ABD1X2B4"/>
<keyword evidence="4" id="KW-0862">Zinc</keyword>
<dbReference type="InterPro" id="IPR019135">
    <property type="entry name" value="Polycomb_protein_VEFS-Box"/>
</dbReference>
<comment type="caution">
    <text evidence="10">The sequence shown here is derived from an EMBL/GenBank/DDBJ whole genome shotgun (WGS) entry which is preliminary data.</text>
</comment>
<dbReference type="PANTHER" id="PTHR22597">
    <property type="entry name" value="POLYCOMB GROUP PROTEIN"/>
    <property type="match status" value="1"/>
</dbReference>
<evidence type="ECO:0000256" key="5">
    <source>
        <dbReference type="ARBA" id="ARBA00023015"/>
    </source>
</evidence>
<dbReference type="InterPro" id="IPR057540">
    <property type="entry name" value="Znf_SUZ12"/>
</dbReference>
<name>A0ABD1X2B4_9LAMI</name>
<evidence type="ECO:0000259" key="8">
    <source>
        <dbReference type="Pfam" id="PF23320"/>
    </source>
</evidence>
<dbReference type="Pfam" id="PF24663">
    <property type="entry name" value="DUF7651"/>
    <property type="match status" value="1"/>
</dbReference>
<protein>
    <submittedName>
        <fullName evidence="10">Polycomb group protein EMBRYONIC FLOWER 2</fullName>
    </submittedName>
</protein>
<keyword evidence="5" id="KW-0805">Transcription regulation</keyword>
<evidence type="ECO:0000256" key="3">
    <source>
        <dbReference type="ARBA" id="ARBA00022771"/>
    </source>
</evidence>
<evidence type="ECO:0000313" key="11">
    <source>
        <dbReference type="Proteomes" id="UP001604277"/>
    </source>
</evidence>
<keyword evidence="3" id="KW-0863">Zinc-finger</keyword>
<evidence type="ECO:0000259" key="9">
    <source>
        <dbReference type="Pfam" id="PF24663"/>
    </source>
</evidence>
<dbReference type="PANTHER" id="PTHR22597:SF22">
    <property type="entry name" value="POLYCOMB GROUP PROTEIN EMBRYONIC FLOWER 2-RELATED"/>
    <property type="match status" value="1"/>
</dbReference>
<accession>A0ABD1X2B4</accession>
<gene>
    <name evidence="10" type="ORF">Fot_00690</name>
</gene>
<feature type="domain" description="Polycomb protein SUZ12-like zinc finger" evidence="8">
    <location>
        <begin position="436"/>
        <end position="504"/>
    </location>
</feature>
<dbReference type="Proteomes" id="UP001604277">
    <property type="component" value="Unassembled WGS sequence"/>
</dbReference>
<dbReference type="CDD" id="cd21553">
    <property type="entry name" value="VEFS-box_EMF2-like"/>
    <property type="match status" value="1"/>
</dbReference>
<evidence type="ECO:0000313" key="10">
    <source>
        <dbReference type="EMBL" id="KAL2555951.1"/>
    </source>
</evidence>
<feature type="domain" description="DUF7651" evidence="9">
    <location>
        <begin position="208"/>
        <end position="409"/>
    </location>
</feature>